<dbReference type="Proteomes" id="UP001152531">
    <property type="component" value="Unassembled WGS sequence"/>
</dbReference>
<sequence>MTSERRSLDEKVLEKSASDMEKNVSDVEYGTKESEVENQLHLLDSNTSTEYIKSRGVKRIENVKTMISSSPKGKSIMIGLCICLLVVAWAHAFDSSTTYNYSVPATSSFNRHSMISTLSIATSLISSIMRPILGKMADITSRPWCYALSLVIYTLGTIIAASSSTIGAYIIGEVLTSVGVTGISFMNSVIVADLTTLKWRGLMFGILSTPYLINTWFAGLIVQAILKTNWRWGFGMFAIIMPVAVAPAVSVIAMFEHKAQKLVTKEKKPKKPWTAIIYRALIDIDALGLILLGFGWSLLLLPFSLYSYADNGWRNPSIIAMIVTGFVILVLFVIYENTICPKSCMPARVLKNKTFIACALIDAMYLMAGQVRGLYLSTIVWVTKDISDQNWTYFNNIMTMSLCSFGVLAGVICRVTHRYKYMQVCGLAVKVLGYGLAIRPQGQIAPLAAFIMAQIIIGFGGSFGVIGTQLSSQASVPHEDMTLVMGMLSLFSNIGGAIGSCISGPIWTSKLPGYLREFIPQDTPDAVVQGYFTNVSSLRALPYDSPDRQGAIKAYSYVAYYLFIIAVCLEALEFLLSFLQTNYYLGDTHNAVEDQHGKDPTDPTKDAVAPQTKKEKFFHLFK</sequence>
<dbReference type="EMBL" id="CALSDN010000023">
    <property type="protein sequence ID" value="CAH6723923.1"/>
    <property type="molecule type" value="Genomic_DNA"/>
</dbReference>
<keyword evidence="2" id="KW-1185">Reference proteome</keyword>
<evidence type="ECO:0000313" key="1">
    <source>
        <dbReference type="EMBL" id="CAH6723923.1"/>
    </source>
</evidence>
<evidence type="ECO:0000313" key="2">
    <source>
        <dbReference type="Proteomes" id="UP001152531"/>
    </source>
</evidence>
<gene>
    <name evidence="1" type="ORF">CLIB1444_23S00496</name>
</gene>
<reference evidence="1" key="1">
    <citation type="submission" date="2022-06" db="EMBL/GenBank/DDBJ databases">
        <authorList>
            <person name="Legras J.-L."/>
            <person name="Devillers H."/>
            <person name="Grondin C."/>
        </authorList>
    </citation>
    <scope>NUCLEOTIDE SEQUENCE</scope>
    <source>
        <strain evidence="1">CLIB 1444</strain>
    </source>
</reference>
<name>A0ACA9YGE9_9ASCO</name>
<comment type="caution">
    <text evidence="1">The sequence shown here is derived from an EMBL/GenBank/DDBJ whole genome shotgun (WGS) entry which is preliminary data.</text>
</comment>
<accession>A0ACA9YGE9</accession>
<proteinExistence type="predicted"/>
<protein>
    <submittedName>
        <fullName evidence="1">Siderophore iron transporter Arn1p</fullName>
    </submittedName>
</protein>
<organism evidence="1 2">
    <name type="scientific">[Candida] jaroonii</name>
    <dbReference type="NCBI Taxonomy" id="467808"/>
    <lineage>
        <taxon>Eukaryota</taxon>
        <taxon>Fungi</taxon>
        <taxon>Dikarya</taxon>
        <taxon>Ascomycota</taxon>
        <taxon>Saccharomycotina</taxon>
        <taxon>Pichiomycetes</taxon>
        <taxon>Debaryomycetaceae</taxon>
        <taxon>Yamadazyma</taxon>
    </lineage>
</organism>